<reference evidence="3" key="1">
    <citation type="submission" date="2016-01" db="EMBL/GenBank/DDBJ databases">
        <title>Draft genome of Chromobacterium sp. F49.</title>
        <authorList>
            <person name="Hong K.W."/>
        </authorList>
    </citation>
    <scope>NUCLEOTIDE SEQUENCE [LARGE SCALE GENOMIC DNA]</scope>
    <source>
        <strain evidence="3">M63</strain>
    </source>
</reference>
<keyword evidence="3" id="KW-1185">Reference proteome</keyword>
<protein>
    <recommendedName>
        <fullName evidence="1">N-acetyltransferase domain-containing protein</fullName>
    </recommendedName>
</protein>
<dbReference type="PROSITE" id="PS51186">
    <property type="entry name" value="GNAT"/>
    <property type="match status" value="1"/>
</dbReference>
<gene>
    <name evidence="2" type="ORF">AV654_28510</name>
</gene>
<dbReference type="CDD" id="cd04301">
    <property type="entry name" value="NAT_SF"/>
    <property type="match status" value="1"/>
</dbReference>
<dbReference type="GO" id="GO:0016747">
    <property type="term" value="F:acyltransferase activity, transferring groups other than amino-acyl groups"/>
    <property type="evidence" value="ECO:0007669"/>
    <property type="project" value="InterPro"/>
</dbReference>
<feature type="domain" description="N-acetyltransferase" evidence="1">
    <location>
        <begin position="2"/>
        <end position="154"/>
    </location>
</feature>
<dbReference type="SUPFAM" id="SSF55729">
    <property type="entry name" value="Acyl-CoA N-acyltransferases (Nat)"/>
    <property type="match status" value="1"/>
</dbReference>
<evidence type="ECO:0000313" key="2">
    <source>
        <dbReference type="EMBL" id="KZE74890.1"/>
    </source>
</evidence>
<dbReference type="InterPro" id="IPR000182">
    <property type="entry name" value="GNAT_dom"/>
</dbReference>
<organism evidence="2 3">
    <name type="scientific">Paenibacillus elgii</name>
    <dbReference type="NCBI Taxonomy" id="189691"/>
    <lineage>
        <taxon>Bacteria</taxon>
        <taxon>Bacillati</taxon>
        <taxon>Bacillota</taxon>
        <taxon>Bacilli</taxon>
        <taxon>Bacillales</taxon>
        <taxon>Paenibacillaceae</taxon>
        <taxon>Paenibacillus</taxon>
    </lineage>
</organism>
<dbReference type="Gene3D" id="3.40.630.30">
    <property type="match status" value="1"/>
</dbReference>
<dbReference type="Proteomes" id="UP000076563">
    <property type="component" value="Unassembled WGS sequence"/>
</dbReference>
<dbReference type="Pfam" id="PF00583">
    <property type="entry name" value="Acetyltransf_1"/>
    <property type="match status" value="1"/>
</dbReference>
<name>A0A163VHG0_9BACL</name>
<dbReference type="AlphaFoldDB" id="A0A163VHG0"/>
<evidence type="ECO:0000259" key="1">
    <source>
        <dbReference type="PROSITE" id="PS51186"/>
    </source>
</evidence>
<dbReference type="RefSeq" id="WP_063185369.1">
    <property type="nucleotide sequence ID" value="NZ_LQRA01000075.1"/>
</dbReference>
<accession>A0A163VHG0</accession>
<proteinExistence type="predicted"/>
<evidence type="ECO:0000313" key="3">
    <source>
        <dbReference type="Proteomes" id="UP000076563"/>
    </source>
</evidence>
<comment type="caution">
    <text evidence="2">The sequence shown here is derived from an EMBL/GenBank/DDBJ whole genome shotgun (WGS) entry which is preliminary data.</text>
</comment>
<dbReference type="OrthoDB" id="794462at2"/>
<dbReference type="EMBL" id="LQRA01000075">
    <property type="protein sequence ID" value="KZE74890.1"/>
    <property type="molecule type" value="Genomic_DNA"/>
</dbReference>
<sequence>MVTIVDARTEDQAFLYELYRSTRIEEVSAWGWGDGELDAFLRMQFDLRQRSYALQYPLAQHGIVLQNGVRVGGIVLQETPQEIRLIDVSLVPEYRNGGIGTALLKGLQETAAAHRKPIRIHVIRSNPAVSLYERLDFRLVEGDGLYTAMEWSGNG</sequence>
<dbReference type="InterPro" id="IPR016181">
    <property type="entry name" value="Acyl_CoA_acyltransferase"/>
</dbReference>